<organism evidence="7">
    <name type="scientific">Ignavibacterium album</name>
    <dbReference type="NCBI Taxonomy" id="591197"/>
    <lineage>
        <taxon>Bacteria</taxon>
        <taxon>Pseudomonadati</taxon>
        <taxon>Ignavibacteriota</taxon>
        <taxon>Ignavibacteria</taxon>
        <taxon>Ignavibacteriales</taxon>
        <taxon>Ignavibacteriaceae</taxon>
        <taxon>Ignavibacterium</taxon>
    </lineage>
</organism>
<feature type="transmembrane region" description="Helical" evidence="6">
    <location>
        <begin position="447"/>
        <end position="468"/>
    </location>
</feature>
<keyword evidence="3 6" id="KW-0812">Transmembrane</keyword>
<proteinExistence type="predicted"/>
<protein>
    <submittedName>
        <fullName evidence="7">Sodium:calcium symporter</fullName>
    </submittedName>
</protein>
<dbReference type="InterPro" id="IPR037272">
    <property type="entry name" value="SNS_sf"/>
</dbReference>
<feature type="transmembrane region" description="Helical" evidence="6">
    <location>
        <begin position="238"/>
        <end position="264"/>
    </location>
</feature>
<comment type="subcellular location">
    <subcellularLocation>
        <location evidence="1">Membrane</location>
        <topology evidence="1">Multi-pass membrane protein</topology>
    </subcellularLocation>
</comment>
<feature type="transmembrane region" description="Helical" evidence="6">
    <location>
        <begin position="43"/>
        <end position="63"/>
    </location>
</feature>
<feature type="transmembrane region" description="Helical" evidence="6">
    <location>
        <begin position="377"/>
        <end position="399"/>
    </location>
</feature>
<evidence type="ECO:0000256" key="1">
    <source>
        <dbReference type="ARBA" id="ARBA00004141"/>
    </source>
</evidence>
<dbReference type="PANTHER" id="PTHR42948:SF1">
    <property type="entry name" value="TRANSPORTER"/>
    <property type="match status" value="1"/>
</dbReference>
<dbReference type="PROSITE" id="PS50267">
    <property type="entry name" value="NA_NEUROTRAN_SYMP_3"/>
    <property type="match status" value="1"/>
</dbReference>
<feature type="transmembrane region" description="Helical" evidence="6">
    <location>
        <begin position="405"/>
        <end position="427"/>
    </location>
</feature>
<keyword evidence="2" id="KW-0813">Transport</keyword>
<feature type="transmembrane region" description="Helical" evidence="6">
    <location>
        <begin position="316"/>
        <end position="334"/>
    </location>
</feature>
<keyword evidence="5 6" id="KW-0472">Membrane</keyword>
<dbReference type="AlphaFoldDB" id="A0A832G757"/>
<feature type="transmembrane region" description="Helical" evidence="6">
    <location>
        <begin position="340"/>
        <end position="365"/>
    </location>
</feature>
<accession>A0A832G757</accession>
<evidence type="ECO:0000256" key="5">
    <source>
        <dbReference type="ARBA" id="ARBA00023136"/>
    </source>
</evidence>
<evidence type="ECO:0000256" key="4">
    <source>
        <dbReference type="ARBA" id="ARBA00022989"/>
    </source>
</evidence>
<evidence type="ECO:0000256" key="6">
    <source>
        <dbReference type="SAM" id="Phobius"/>
    </source>
</evidence>
<evidence type="ECO:0000313" key="7">
    <source>
        <dbReference type="EMBL" id="HGT48476.1"/>
    </source>
</evidence>
<feature type="transmembrane region" description="Helical" evidence="6">
    <location>
        <begin position="155"/>
        <end position="173"/>
    </location>
</feature>
<evidence type="ECO:0000256" key="3">
    <source>
        <dbReference type="ARBA" id="ARBA00022692"/>
    </source>
</evidence>
<dbReference type="PRINTS" id="PR00176">
    <property type="entry name" value="NANEUSMPORT"/>
</dbReference>
<sequence>MANSGEREQWGTRIGLILAVAGNAVGLGNFLRFPVQAAQNGGGAFMIPYFIFFILLGIPLMWIEWGIGRHGGKYKHGSAPGMFDVLWKHKLAKYLGSFGLFISLTILIYYTYIESWTLGFSIFSILGFFSNETVQTMPNFLSSYQGVTESSTFSTMWTAYILMLITFTLNFYILYRGIAQGIEKLAKIAMPMLFLFAIILVIRVVTLGTPDPSLPDNSVENGFAFIWNPDFNQLGNPIIWLAAAGQIFFTLSVGMGTIHAYASYLKPKDDIALSALTTASTNEFAEVVLGASIAIPVSVAFFGLDMTKEIAQGGAFNLGFVAMPAIFGSAHLPLGEIFGFLWFLLLFFAGITSSVAMGQPIVAFLEDEFGMDRRKAVLTLAAVVLISVQFVVFFLKFGFLDEMDYWAGTFGLVVFALIETILFMWVFGADKAWKEMNDGGDIKIPRIFYYIMKYVTPLILAGIMIWWFVQNALPTLLLKNVSSENVPYIWGARILMIVLFGGIIWLVNKAWNSRKEIF</sequence>
<dbReference type="Pfam" id="PF00209">
    <property type="entry name" value="SNF"/>
    <property type="match status" value="2"/>
</dbReference>
<evidence type="ECO:0000256" key="2">
    <source>
        <dbReference type="ARBA" id="ARBA00022448"/>
    </source>
</evidence>
<reference evidence="7" key="1">
    <citation type="journal article" date="2020" name="mSystems">
        <title>Genome- and Community-Level Interaction Insights into Carbon Utilization and Element Cycling Functions of Hydrothermarchaeota in Hydrothermal Sediment.</title>
        <authorList>
            <person name="Zhou Z."/>
            <person name="Liu Y."/>
            <person name="Xu W."/>
            <person name="Pan J."/>
            <person name="Luo Z.H."/>
            <person name="Li M."/>
        </authorList>
    </citation>
    <scope>NUCLEOTIDE SEQUENCE [LARGE SCALE GENOMIC DNA]</scope>
    <source>
        <strain evidence="7">SpSt-500</strain>
    </source>
</reference>
<feature type="transmembrane region" description="Helical" evidence="6">
    <location>
        <begin position="185"/>
        <end position="205"/>
    </location>
</feature>
<dbReference type="SUPFAM" id="SSF161070">
    <property type="entry name" value="SNF-like"/>
    <property type="match status" value="1"/>
</dbReference>
<keyword evidence="4 6" id="KW-1133">Transmembrane helix</keyword>
<feature type="transmembrane region" description="Helical" evidence="6">
    <location>
        <begin position="91"/>
        <end position="110"/>
    </location>
</feature>
<dbReference type="EMBL" id="DSVI01000018">
    <property type="protein sequence ID" value="HGT48476.1"/>
    <property type="molecule type" value="Genomic_DNA"/>
</dbReference>
<dbReference type="NCBIfam" id="NF037979">
    <property type="entry name" value="Na_transp"/>
    <property type="match status" value="1"/>
</dbReference>
<dbReference type="InterPro" id="IPR000175">
    <property type="entry name" value="Na/ntran_symport"/>
</dbReference>
<feature type="transmembrane region" description="Helical" evidence="6">
    <location>
        <begin position="488"/>
        <end position="507"/>
    </location>
</feature>
<gene>
    <name evidence="7" type="ORF">ENS56_10600</name>
</gene>
<feature type="transmembrane region" description="Helical" evidence="6">
    <location>
        <begin position="12"/>
        <end position="31"/>
    </location>
</feature>
<dbReference type="GO" id="GO:0016020">
    <property type="term" value="C:membrane"/>
    <property type="evidence" value="ECO:0007669"/>
    <property type="project" value="UniProtKB-SubCell"/>
</dbReference>
<dbReference type="PANTHER" id="PTHR42948">
    <property type="entry name" value="TRANSPORTER"/>
    <property type="match status" value="1"/>
</dbReference>
<name>A0A832G757_9BACT</name>
<comment type="caution">
    <text evidence="7">The sequence shown here is derived from an EMBL/GenBank/DDBJ whole genome shotgun (WGS) entry which is preliminary data.</text>
</comment>